<feature type="transmembrane region" description="Helical" evidence="6">
    <location>
        <begin position="51"/>
        <end position="71"/>
    </location>
</feature>
<evidence type="ECO:0000256" key="3">
    <source>
        <dbReference type="ARBA" id="ARBA00022692"/>
    </source>
</evidence>
<dbReference type="Proteomes" id="UP000024635">
    <property type="component" value="Unassembled WGS sequence"/>
</dbReference>
<keyword evidence="5 6" id="KW-0472">Membrane</keyword>
<keyword evidence="4 6" id="KW-1133">Transmembrane helix</keyword>
<dbReference type="OrthoDB" id="444119at2759"/>
<proteinExistence type="inferred from homology"/>
<organism evidence="8 9">
    <name type="scientific">Ancylostoma ceylanicum</name>
    <dbReference type="NCBI Taxonomy" id="53326"/>
    <lineage>
        <taxon>Eukaryota</taxon>
        <taxon>Metazoa</taxon>
        <taxon>Ecdysozoa</taxon>
        <taxon>Nematoda</taxon>
        <taxon>Chromadorea</taxon>
        <taxon>Rhabditida</taxon>
        <taxon>Rhabditina</taxon>
        <taxon>Rhabditomorpha</taxon>
        <taxon>Strongyloidea</taxon>
        <taxon>Ancylostomatidae</taxon>
        <taxon>Ancylostomatinae</taxon>
        <taxon>Ancylostoma</taxon>
    </lineage>
</organism>
<evidence type="ECO:0000256" key="5">
    <source>
        <dbReference type="ARBA" id="ARBA00023136"/>
    </source>
</evidence>
<dbReference type="InterPro" id="IPR013122">
    <property type="entry name" value="PKD1_2_channel"/>
</dbReference>
<dbReference type="GO" id="GO:0005262">
    <property type="term" value="F:calcium channel activity"/>
    <property type="evidence" value="ECO:0007669"/>
    <property type="project" value="TreeGrafter"/>
</dbReference>
<keyword evidence="9" id="KW-1185">Reference proteome</keyword>
<comment type="subcellular location">
    <subcellularLocation>
        <location evidence="1">Membrane</location>
        <topology evidence="1">Multi-pass membrane protein</topology>
    </subcellularLocation>
</comment>
<evidence type="ECO:0000256" key="1">
    <source>
        <dbReference type="ARBA" id="ARBA00004141"/>
    </source>
</evidence>
<keyword evidence="3 6" id="KW-0812">Transmembrane</keyword>
<dbReference type="EMBL" id="JARK01001431">
    <property type="protein sequence ID" value="EYC03314.1"/>
    <property type="molecule type" value="Genomic_DNA"/>
</dbReference>
<dbReference type="PANTHER" id="PTHR10877">
    <property type="entry name" value="POLYCYSTIN FAMILY MEMBER"/>
    <property type="match status" value="1"/>
</dbReference>
<dbReference type="PANTHER" id="PTHR10877:SF183">
    <property type="entry name" value="AT14535P-RELATED"/>
    <property type="match status" value="1"/>
</dbReference>
<dbReference type="GO" id="GO:0050982">
    <property type="term" value="P:detection of mechanical stimulus"/>
    <property type="evidence" value="ECO:0007669"/>
    <property type="project" value="TreeGrafter"/>
</dbReference>
<evidence type="ECO:0000256" key="4">
    <source>
        <dbReference type="ARBA" id="ARBA00022989"/>
    </source>
</evidence>
<dbReference type="AlphaFoldDB" id="A0A016TJZ3"/>
<dbReference type="Pfam" id="PF08016">
    <property type="entry name" value="PKD_channel"/>
    <property type="match status" value="1"/>
</dbReference>
<comment type="caution">
    <text evidence="8">The sequence shown here is derived from an EMBL/GenBank/DDBJ whole genome shotgun (WGS) entry which is preliminary data.</text>
</comment>
<evidence type="ECO:0000313" key="9">
    <source>
        <dbReference type="Proteomes" id="UP000024635"/>
    </source>
</evidence>
<reference evidence="9" key="1">
    <citation type="journal article" date="2015" name="Nat. Genet.">
        <title>The genome and transcriptome of the zoonotic hookworm Ancylostoma ceylanicum identify infection-specific gene families.</title>
        <authorList>
            <person name="Schwarz E.M."/>
            <person name="Hu Y."/>
            <person name="Antoshechkin I."/>
            <person name="Miller M.M."/>
            <person name="Sternberg P.W."/>
            <person name="Aroian R.V."/>
        </authorList>
    </citation>
    <scope>NUCLEOTIDE SEQUENCE</scope>
    <source>
        <strain evidence="9">HY135</strain>
    </source>
</reference>
<evidence type="ECO:0000256" key="2">
    <source>
        <dbReference type="ARBA" id="ARBA00007200"/>
    </source>
</evidence>
<accession>A0A016TJZ3</accession>
<dbReference type="InterPro" id="IPR051223">
    <property type="entry name" value="Polycystin"/>
</dbReference>
<dbReference type="GO" id="GO:0016020">
    <property type="term" value="C:membrane"/>
    <property type="evidence" value="ECO:0007669"/>
    <property type="project" value="UniProtKB-SubCell"/>
</dbReference>
<evidence type="ECO:0000259" key="7">
    <source>
        <dbReference type="Pfam" id="PF08016"/>
    </source>
</evidence>
<comment type="similarity">
    <text evidence="2">Belongs to the polycystin family.</text>
</comment>
<evidence type="ECO:0000256" key="6">
    <source>
        <dbReference type="SAM" id="Phobius"/>
    </source>
</evidence>
<feature type="domain" description="Polycystin cation channel PKD1/PKD2" evidence="7">
    <location>
        <begin position="16"/>
        <end position="69"/>
    </location>
</feature>
<dbReference type="STRING" id="53326.A0A016TJZ3"/>
<evidence type="ECO:0000313" key="8">
    <source>
        <dbReference type="EMBL" id="EYC03314.1"/>
    </source>
</evidence>
<gene>
    <name evidence="8" type="primary">Acey_s0095.g2868</name>
    <name evidence="8" type="ORF">Y032_0095g2868</name>
</gene>
<name>A0A016TJZ3_9BILA</name>
<protein>
    <recommendedName>
        <fullName evidence="7">Polycystin cation channel PKD1/PKD2 domain-containing protein</fullName>
    </recommendedName>
</protein>
<sequence length="77" mass="8749">MVMCINQGCEKTKVSTHQIADYSTFYNAVFALLRTVLGDFNFVALERTNRILGPIFFITYVFFVFFVLLVGNASLLV</sequence>